<dbReference type="PRINTS" id="PR00387">
    <property type="entry name" value="PDIESTERASE1"/>
</dbReference>
<evidence type="ECO:0000256" key="8">
    <source>
        <dbReference type="SAM" id="MobiDB-lite"/>
    </source>
</evidence>
<feature type="non-terminal residue" evidence="10">
    <location>
        <position position="1"/>
    </location>
</feature>
<organism evidence="10 11">
    <name type="scientific">Campylorhamphus procurvoides</name>
    <dbReference type="NCBI Taxonomy" id="190295"/>
    <lineage>
        <taxon>Eukaryota</taxon>
        <taxon>Metazoa</taxon>
        <taxon>Chordata</taxon>
        <taxon>Craniata</taxon>
        <taxon>Vertebrata</taxon>
        <taxon>Euteleostomi</taxon>
        <taxon>Archelosauria</taxon>
        <taxon>Archosauria</taxon>
        <taxon>Dinosauria</taxon>
        <taxon>Saurischia</taxon>
        <taxon>Theropoda</taxon>
        <taxon>Coelurosauria</taxon>
        <taxon>Aves</taxon>
        <taxon>Neognathae</taxon>
        <taxon>Neoaves</taxon>
        <taxon>Telluraves</taxon>
        <taxon>Australaves</taxon>
        <taxon>Passeriformes</taxon>
        <taxon>Dendrocolaptidae</taxon>
        <taxon>Campylorhamphus</taxon>
    </lineage>
</organism>
<dbReference type="CDD" id="cd00077">
    <property type="entry name" value="HDc"/>
    <property type="match status" value="1"/>
</dbReference>
<dbReference type="InterPro" id="IPR002073">
    <property type="entry name" value="PDEase_catalytic_dom"/>
</dbReference>
<reference evidence="10" key="1">
    <citation type="submission" date="2019-09" db="EMBL/GenBank/DDBJ databases">
        <title>Bird 10,000 Genomes (B10K) Project - Family phase.</title>
        <authorList>
            <person name="Zhang G."/>
        </authorList>
    </citation>
    <scope>NUCLEOTIDE SEQUENCE</scope>
    <source>
        <strain evidence="10">B10K-DU-001-09</strain>
        <tissue evidence="10">Muscle</tissue>
    </source>
</reference>
<dbReference type="SUPFAM" id="SSF55781">
    <property type="entry name" value="GAF domain-like"/>
    <property type="match status" value="2"/>
</dbReference>
<evidence type="ECO:0000259" key="9">
    <source>
        <dbReference type="PROSITE" id="PS51845"/>
    </source>
</evidence>
<evidence type="ECO:0000256" key="6">
    <source>
        <dbReference type="PIRSR" id="PIRSR623088-3"/>
    </source>
</evidence>
<keyword evidence="11" id="KW-1185">Reference proteome</keyword>
<dbReference type="OrthoDB" id="295473at2759"/>
<feature type="binding site" evidence="5">
    <location>
        <position position="458"/>
    </location>
    <ligand>
        <name>AMP</name>
        <dbReference type="ChEBI" id="CHEBI:456215"/>
    </ligand>
</feature>
<dbReference type="InterPro" id="IPR003607">
    <property type="entry name" value="HD/PDEase_dom"/>
</dbReference>
<comment type="similarity">
    <text evidence="7">Belongs to the cyclic nucleotide phosphodiesterase family.</text>
</comment>
<dbReference type="GO" id="GO:0046872">
    <property type="term" value="F:metal ion binding"/>
    <property type="evidence" value="ECO:0007669"/>
    <property type="project" value="UniProtKB-KW"/>
</dbReference>
<dbReference type="PROSITE" id="PS00126">
    <property type="entry name" value="PDEASE_I_1"/>
    <property type="match status" value="1"/>
</dbReference>
<dbReference type="InterPro" id="IPR029016">
    <property type="entry name" value="GAF-like_dom_sf"/>
</dbReference>
<comment type="caution">
    <text evidence="10">The sequence shown here is derived from an EMBL/GenBank/DDBJ whole genome shotgun (WGS) entry which is preliminary data.</text>
</comment>
<feature type="binding site" evidence="5">
    <location>
        <position position="620"/>
    </location>
    <ligand>
        <name>AMP</name>
        <dbReference type="ChEBI" id="CHEBI:456215"/>
    </ligand>
</feature>
<sequence>LKQETQSLCCCLLLVSEDNHQLFCQVVGDHVLEEEISFSLTFGRLGQVVEDKKPITLKDISEEEHKQLSSMLGCEVTSMLCVPVISRATSQVVALACAFNKLSGERELRCHPTSYTDMDEHKIQHCFCYTSTVLTSTLAFQKEQKLKCECQALLQVAKNLFTHLDDVSVLLQEIITEARNLSNAEICSVFLLDRLSHELVAKVFDGGVVDDESYEIRIPADQGIAGHVATTGKILNIKDAYSHPLFYRGVDDSTGFHTRNILCFPIKNESQEVIGVAELVNKINGPWFSKFDEDLATAFSIYCGISIAHVCAGGSPPWRGSHTRGGSGSATVQRDTDEGNDEYTKLLSEGIQPVSTIDPNFASFTYTPRSLPEDDTSMAILSMLQDMNFINNYKMDRQTLTRFCLMVKKGYRDPPYHNWMHAFSVSHFCYLLYKNLELVNYLEDIEIFALFISCMCHDLDHRGTNNSFQVASKSVLAALYSSEGSVMERHHFAQAIAILNSQGCNIFDHFSRKDYQRMLDLMRDIILATDLAHHLRIFKDLQKMAEVGYDPKNKQHRSLLLCLLMTSCDLSDQTKGWKTTRKIAELIYKEFFSQGDLEKAMGNSPLEMMDREKAYIPELQISFMEHIAMPIYKLLQDLFPKAAELYERVASNREQWTKVSHKFTIRGLPSNNSLDFLDEEYD</sequence>
<feature type="domain" description="PDEase" evidence="9">
    <location>
        <begin position="339"/>
        <end position="663"/>
    </location>
</feature>
<feature type="binding site" evidence="6">
    <location>
        <position position="458"/>
    </location>
    <ligand>
        <name>Zn(2+)</name>
        <dbReference type="ChEBI" id="CHEBI:29105"/>
        <label>1</label>
    </ligand>
</feature>
<dbReference type="PROSITE" id="PS51845">
    <property type="entry name" value="PDEASE_I_2"/>
    <property type="match status" value="1"/>
</dbReference>
<dbReference type="InterPro" id="IPR023174">
    <property type="entry name" value="PDEase_CS"/>
</dbReference>
<feature type="non-terminal residue" evidence="10">
    <location>
        <position position="682"/>
    </location>
</feature>
<dbReference type="GO" id="GO:0004114">
    <property type="term" value="F:3',5'-cyclic-nucleotide phosphodiesterase activity"/>
    <property type="evidence" value="ECO:0007669"/>
    <property type="project" value="InterPro"/>
</dbReference>
<feature type="binding site" evidence="5">
    <location>
        <begin position="417"/>
        <end position="421"/>
    </location>
    <ligand>
        <name>AMP</name>
        <dbReference type="ChEBI" id="CHEBI:456215"/>
    </ligand>
</feature>
<dbReference type="GO" id="GO:0007165">
    <property type="term" value="P:signal transduction"/>
    <property type="evidence" value="ECO:0007669"/>
    <property type="project" value="InterPro"/>
</dbReference>
<dbReference type="FunFam" id="3.30.450.40:FF:000007">
    <property type="entry name" value="Phosphodiesterase"/>
    <property type="match status" value="1"/>
</dbReference>
<feature type="binding site" evidence="6">
    <location>
        <position position="421"/>
    </location>
    <ligand>
        <name>Zn(2+)</name>
        <dbReference type="ChEBI" id="CHEBI:29105"/>
        <label>1</label>
    </ligand>
</feature>
<protein>
    <recommendedName>
        <fullName evidence="7">Phosphodiesterase</fullName>
        <ecNumber evidence="7">3.1.4.-</ecNumber>
    </recommendedName>
</protein>
<dbReference type="InterPro" id="IPR036971">
    <property type="entry name" value="PDEase_catalytic_dom_sf"/>
</dbReference>
<dbReference type="Pfam" id="PF00233">
    <property type="entry name" value="PDEase_I"/>
    <property type="match status" value="1"/>
</dbReference>
<evidence type="ECO:0000256" key="4">
    <source>
        <dbReference type="PIRSR" id="PIRSR623088-1"/>
    </source>
</evidence>
<dbReference type="Proteomes" id="UP000614027">
    <property type="component" value="Unassembled WGS sequence"/>
</dbReference>
<evidence type="ECO:0000256" key="2">
    <source>
        <dbReference type="ARBA" id="ARBA00022723"/>
    </source>
</evidence>
<feature type="binding site" evidence="6">
    <location>
        <position position="458"/>
    </location>
    <ligand>
        <name>Zn(2+)</name>
        <dbReference type="ChEBI" id="CHEBI:29105"/>
        <label>2</label>
    </ligand>
</feature>
<feature type="binding site" evidence="6">
    <location>
        <position position="569"/>
    </location>
    <ligand>
        <name>Zn(2+)</name>
        <dbReference type="ChEBI" id="CHEBI:29105"/>
        <label>1</label>
    </ligand>
</feature>
<keyword evidence="2 6" id="KW-0479">Metal-binding</keyword>
<feature type="region of interest" description="Disordered" evidence="8">
    <location>
        <begin position="319"/>
        <end position="339"/>
    </location>
</feature>
<dbReference type="SUPFAM" id="SSF109604">
    <property type="entry name" value="HD-domain/PDEase-like"/>
    <property type="match status" value="1"/>
</dbReference>
<keyword evidence="3 7" id="KW-0378">Hydrolase</keyword>
<dbReference type="AlphaFoldDB" id="A0A851MJJ6"/>
<comment type="cofactor">
    <cofactor evidence="7">
        <name>a divalent metal cation</name>
        <dbReference type="ChEBI" id="CHEBI:60240"/>
    </cofactor>
    <text evidence="7">Binds 2 divalent metal cations per subunit. Site 1 may preferentially bind zinc ions, while site 2 has a preference for magnesium and/or manganese ions.</text>
</comment>
<evidence type="ECO:0000256" key="7">
    <source>
        <dbReference type="RuleBase" id="RU363067"/>
    </source>
</evidence>
<dbReference type="FunFam" id="1.10.1300.10:FF:000009">
    <property type="entry name" value="Phosphodiesterase"/>
    <property type="match status" value="1"/>
</dbReference>
<dbReference type="EMBL" id="WBMV01004526">
    <property type="protein sequence ID" value="NXC30261.1"/>
    <property type="molecule type" value="Genomic_DNA"/>
</dbReference>
<proteinExistence type="inferred from homology"/>
<dbReference type="EC" id="3.1.4.-" evidence="7"/>
<feature type="active site" description="Proton donor" evidence="4">
    <location>
        <position position="417"/>
    </location>
</feature>
<keyword evidence="1" id="KW-0140">cGMP</keyword>
<evidence type="ECO:0000313" key="11">
    <source>
        <dbReference type="Proteomes" id="UP000614027"/>
    </source>
</evidence>
<feature type="binding site" evidence="5">
    <location>
        <position position="569"/>
    </location>
    <ligand>
        <name>AMP</name>
        <dbReference type="ChEBI" id="CHEBI:456215"/>
    </ligand>
</feature>
<dbReference type="PANTHER" id="PTHR11347">
    <property type="entry name" value="CYCLIC NUCLEOTIDE PHOSPHODIESTERASE"/>
    <property type="match status" value="1"/>
</dbReference>
<feature type="binding site" evidence="6">
    <location>
        <position position="457"/>
    </location>
    <ligand>
        <name>Zn(2+)</name>
        <dbReference type="ChEBI" id="CHEBI:29105"/>
        <label>1</label>
    </ligand>
</feature>
<dbReference type="InterPro" id="IPR023088">
    <property type="entry name" value="PDEase"/>
</dbReference>
<dbReference type="Gene3D" id="3.30.450.40">
    <property type="match status" value="2"/>
</dbReference>
<dbReference type="SMART" id="SM00471">
    <property type="entry name" value="HDc"/>
    <property type="match status" value="1"/>
</dbReference>
<dbReference type="Pfam" id="PF01590">
    <property type="entry name" value="GAF"/>
    <property type="match status" value="1"/>
</dbReference>
<evidence type="ECO:0000256" key="3">
    <source>
        <dbReference type="ARBA" id="ARBA00022801"/>
    </source>
</evidence>
<evidence type="ECO:0000256" key="5">
    <source>
        <dbReference type="PIRSR" id="PIRSR623088-2"/>
    </source>
</evidence>
<evidence type="ECO:0000256" key="1">
    <source>
        <dbReference type="ARBA" id="ARBA00022535"/>
    </source>
</evidence>
<gene>
    <name evidence="10" type="primary">Pde2a</name>
    <name evidence="10" type="ORF">CAMPRO_R05645</name>
</gene>
<evidence type="ECO:0000313" key="10">
    <source>
        <dbReference type="EMBL" id="NXC30261.1"/>
    </source>
</evidence>
<accession>A0A851MJJ6</accession>
<dbReference type="InterPro" id="IPR003018">
    <property type="entry name" value="GAF"/>
</dbReference>
<name>A0A851MJJ6_9DEND</name>
<dbReference type="SMART" id="SM00065">
    <property type="entry name" value="GAF"/>
    <property type="match status" value="2"/>
</dbReference>
<dbReference type="Gene3D" id="1.10.1300.10">
    <property type="entry name" value="3'5'-cyclic nucleotide phosphodiesterase, catalytic domain"/>
    <property type="match status" value="1"/>
</dbReference>